<evidence type="ECO:0000256" key="1">
    <source>
        <dbReference type="ARBA" id="ARBA00010518"/>
    </source>
</evidence>
<dbReference type="Pfam" id="PF00710">
    <property type="entry name" value="Asparaginase"/>
    <property type="match status" value="1"/>
</dbReference>
<dbReference type="RefSeq" id="WP_066240851.1">
    <property type="nucleotide sequence ID" value="NZ_LSGP01000017.1"/>
</dbReference>
<feature type="active site" description="O-isoaspartyl threonine intermediate" evidence="5">
    <location>
        <position position="42"/>
    </location>
</feature>
<dbReference type="InterPro" id="IPR027473">
    <property type="entry name" value="L-asparaginase_C"/>
</dbReference>
<dbReference type="SMART" id="SM00870">
    <property type="entry name" value="Asparaginase"/>
    <property type="match status" value="1"/>
</dbReference>
<dbReference type="PROSITE" id="PS51732">
    <property type="entry name" value="ASN_GLN_ASE_3"/>
    <property type="match status" value="1"/>
</dbReference>
<comment type="catalytic activity">
    <reaction evidence="4">
        <text>L-asparagine + H2O = L-aspartate + NH4(+)</text>
        <dbReference type="Rhea" id="RHEA:21016"/>
        <dbReference type="ChEBI" id="CHEBI:15377"/>
        <dbReference type="ChEBI" id="CHEBI:28938"/>
        <dbReference type="ChEBI" id="CHEBI:29991"/>
        <dbReference type="ChEBI" id="CHEBI:58048"/>
        <dbReference type="EC" id="3.5.1.1"/>
    </reaction>
</comment>
<dbReference type="Pfam" id="PF17763">
    <property type="entry name" value="Asparaginase_C"/>
    <property type="match status" value="1"/>
</dbReference>
<dbReference type="InterPro" id="IPR036152">
    <property type="entry name" value="Asp/glu_Ase-like_sf"/>
</dbReference>
<evidence type="ECO:0000256" key="5">
    <source>
        <dbReference type="PIRSR" id="PIRSR001220-1"/>
    </source>
</evidence>
<evidence type="ECO:0000256" key="6">
    <source>
        <dbReference type="PIRSR" id="PIRSR001220-2"/>
    </source>
</evidence>
<keyword evidence="3" id="KW-0378">Hydrolase</keyword>
<reference evidence="13 14" key="1">
    <citation type="submission" date="2016-02" db="EMBL/GenBank/DDBJ databases">
        <title>Anaerosporomusa subterraneum gen. nov., sp. nov., a spore-forming obligate anaerobe isolated from saprolite.</title>
        <authorList>
            <person name="Choi J.K."/>
            <person name="Shah M."/>
            <person name="Yee N."/>
        </authorList>
    </citation>
    <scope>NUCLEOTIDE SEQUENCE [LARGE SCALE GENOMIC DNA]</scope>
    <source>
        <strain evidence="13 14">RU4</strain>
    </source>
</reference>
<feature type="binding site" evidence="6">
    <location>
        <position position="89"/>
    </location>
    <ligand>
        <name>substrate</name>
    </ligand>
</feature>
<keyword evidence="10" id="KW-0732">Signal</keyword>
<dbReference type="PROSITE" id="PS00144">
    <property type="entry name" value="ASN_GLN_ASE_1"/>
    <property type="match status" value="1"/>
</dbReference>
<evidence type="ECO:0000256" key="8">
    <source>
        <dbReference type="PROSITE-ProRule" id="PRU10100"/>
    </source>
</evidence>
<dbReference type="Gene3D" id="3.40.50.1170">
    <property type="entry name" value="L-asparaginase, N-terminal domain"/>
    <property type="match status" value="1"/>
</dbReference>
<dbReference type="InterPro" id="IPR020827">
    <property type="entry name" value="Asparaginase/glutaminase_AS1"/>
</dbReference>
<feature type="chain" id="PRO_5007594877" description="asparaginase" evidence="10">
    <location>
        <begin position="25"/>
        <end position="357"/>
    </location>
</feature>
<dbReference type="PANTHER" id="PTHR11707:SF28">
    <property type="entry name" value="60 KDA LYSOPHOSPHOLIPASE"/>
    <property type="match status" value="1"/>
</dbReference>
<evidence type="ECO:0000256" key="3">
    <source>
        <dbReference type="ARBA" id="ARBA00022801"/>
    </source>
</evidence>
<accession>A0A154BQ67</accession>
<feature type="active site" evidence="8">
    <location>
        <position position="122"/>
    </location>
</feature>
<dbReference type="EMBL" id="LSGP01000017">
    <property type="protein sequence ID" value="KYZ76061.1"/>
    <property type="molecule type" value="Genomic_DNA"/>
</dbReference>
<dbReference type="Gene3D" id="3.40.50.40">
    <property type="match status" value="1"/>
</dbReference>
<feature type="binding site" evidence="6">
    <location>
        <begin position="122"/>
        <end position="123"/>
    </location>
    <ligand>
        <name>substrate</name>
    </ligand>
</feature>
<comment type="caution">
    <text evidence="13">The sequence shown here is derived from an EMBL/GenBank/DDBJ whole genome shotgun (WGS) entry which is preliminary data.</text>
</comment>
<protein>
    <recommendedName>
        <fullName evidence="2">asparaginase</fullName>
        <ecNumber evidence="2">3.5.1.1</ecNumber>
    </recommendedName>
</protein>
<organism evidence="13 14">
    <name type="scientific">Anaerosporomusa subterranea</name>
    <dbReference type="NCBI Taxonomy" id="1794912"/>
    <lineage>
        <taxon>Bacteria</taxon>
        <taxon>Bacillati</taxon>
        <taxon>Bacillota</taxon>
        <taxon>Negativicutes</taxon>
        <taxon>Acetonemataceae</taxon>
        <taxon>Anaerosporomusa</taxon>
    </lineage>
</organism>
<dbReference type="InterPro" id="IPR027475">
    <property type="entry name" value="Asparaginase/glutaminase_AS2"/>
</dbReference>
<dbReference type="InterPro" id="IPR040919">
    <property type="entry name" value="Asparaginase_C"/>
</dbReference>
<dbReference type="InterPro" id="IPR027474">
    <property type="entry name" value="L-asparaginase_N"/>
</dbReference>
<dbReference type="GO" id="GO:0006528">
    <property type="term" value="P:asparagine metabolic process"/>
    <property type="evidence" value="ECO:0007669"/>
    <property type="project" value="InterPro"/>
</dbReference>
<dbReference type="PANTHER" id="PTHR11707">
    <property type="entry name" value="L-ASPARAGINASE"/>
    <property type="match status" value="1"/>
</dbReference>
<gene>
    <name evidence="13" type="ORF">AXX12_06350</name>
</gene>
<dbReference type="InterPro" id="IPR004550">
    <property type="entry name" value="AsnASE_II"/>
</dbReference>
<proteinExistence type="inferred from homology"/>
<dbReference type="CDD" id="cd08964">
    <property type="entry name" value="L-asparaginase_II"/>
    <property type="match status" value="1"/>
</dbReference>
<dbReference type="PRINTS" id="PR00139">
    <property type="entry name" value="ASNGLNASE"/>
</dbReference>
<feature type="signal peptide" evidence="10">
    <location>
        <begin position="1"/>
        <end position="24"/>
    </location>
</feature>
<feature type="active site" evidence="7">
    <location>
        <position position="42"/>
    </location>
</feature>
<comment type="similarity">
    <text evidence="1 9">Belongs to the asparaginase 1 family.</text>
</comment>
<evidence type="ECO:0000256" key="9">
    <source>
        <dbReference type="RuleBase" id="RU004456"/>
    </source>
</evidence>
<name>A0A154BQ67_ANASB</name>
<dbReference type="GO" id="GO:0004067">
    <property type="term" value="F:asparaginase activity"/>
    <property type="evidence" value="ECO:0007669"/>
    <property type="project" value="UniProtKB-UniRule"/>
</dbReference>
<evidence type="ECO:0000259" key="12">
    <source>
        <dbReference type="Pfam" id="PF17763"/>
    </source>
</evidence>
<dbReference type="STRING" id="1794912.AXX12_06350"/>
<evidence type="ECO:0000313" key="13">
    <source>
        <dbReference type="EMBL" id="KYZ76061.1"/>
    </source>
</evidence>
<dbReference type="NCBIfam" id="TIGR00520">
    <property type="entry name" value="asnASE_II"/>
    <property type="match status" value="1"/>
</dbReference>
<dbReference type="SUPFAM" id="SSF53774">
    <property type="entry name" value="Glutaminase/Asparaginase"/>
    <property type="match status" value="1"/>
</dbReference>
<dbReference type="EC" id="3.5.1.1" evidence="2"/>
<evidence type="ECO:0000256" key="4">
    <source>
        <dbReference type="ARBA" id="ARBA00049366"/>
    </source>
</evidence>
<dbReference type="PROSITE" id="PS00917">
    <property type="entry name" value="ASN_GLN_ASE_2"/>
    <property type="match status" value="1"/>
</dbReference>
<dbReference type="PIRSF" id="PIRSF001220">
    <property type="entry name" value="L-ASNase_gatD"/>
    <property type="match status" value="1"/>
</dbReference>
<feature type="domain" description="L-asparaginase N-terminal" evidence="11">
    <location>
        <begin position="34"/>
        <end position="226"/>
    </location>
</feature>
<dbReference type="PIRSF" id="PIRSF500176">
    <property type="entry name" value="L_ASNase"/>
    <property type="match status" value="1"/>
</dbReference>
<keyword evidence="14" id="KW-1185">Reference proteome</keyword>
<dbReference type="AlphaFoldDB" id="A0A154BQ67"/>
<evidence type="ECO:0000256" key="2">
    <source>
        <dbReference type="ARBA" id="ARBA00012920"/>
    </source>
</evidence>
<evidence type="ECO:0000259" key="11">
    <source>
        <dbReference type="Pfam" id="PF00710"/>
    </source>
</evidence>
<evidence type="ECO:0000256" key="10">
    <source>
        <dbReference type="SAM" id="SignalP"/>
    </source>
</evidence>
<dbReference type="FunFam" id="3.40.50.1170:FF:000001">
    <property type="entry name" value="L-asparaginase 2"/>
    <property type="match status" value="1"/>
</dbReference>
<feature type="domain" description="Asparaginase/glutaminase C-terminal" evidence="12">
    <location>
        <begin position="247"/>
        <end position="354"/>
    </location>
</feature>
<dbReference type="InterPro" id="IPR037152">
    <property type="entry name" value="L-asparaginase_N_sf"/>
</dbReference>
<dbReference type="Proteomes" id="UP000076268">
    <property type="component" value="Unassembled WGS sequence"/>
</dbReference>
<sequence length="357" mass="38504">MRKRLALLLVVLFVLTFSMQAAVAAPDDAKLPSVKILATGGTIAGKGASSTQMTGYNPGAIGVQVLIDAVPELKQYANVSGEQIANIGSFAMNNEVWLTLARRTNELLASDDVDGIVITHGTDTLEETAYFLNLVVKSNKPVVLIGAMRPATAMSADGPVNILNAVRLAGSKEARGKGVLVALNDQINGGRDVTKTNTTHVETFKSWELGVLGYIQNGKPYFYRESTRKHTTQSEFDITGLTKLPYVEIVYAHTNHNRLFVDAAVNAGVKGIVHAGMGHGSMYPATKEAFIDAQKKGVVVVKSSRVGNGMVTRVAEDDKLHFVAADTLNPQKARILLMMALTKTSDPVEIQRMFDEY</sequence>
<dbReference type="OrthoDB" id="9788068at2"/>
<evidence type="ECO:0000313" key="14">
    <source>
        <dbReference type="Proteomes" id="UP000076268"/>
    </source>
</evidence>
<dbReference type="InterPro" id="IPR006034">
    <property type="entry name" value="Asparaginase/glutaminase-like"/>
</dbReference>
<evidence type="ECO:0000256" key="7">
    <source>
        <dbReference type="PROSITE-ProRule" id="PRU10099"/>
    </source>
</evidence>